<keyword evidence="5" id="KW-0472">Membrane</keyword>
<evidence type="ECO:0000256" key="1">
    <source>
        <dbReference type="ARBA" id="ARBA00004141"/>
    </source>
</evidence>
<protein>
    <recommendedName>
        <fullName evidence="10">Mpv17-like protein</fullName>
    </recommendedName>
</protein>
<dbReference type="PANTHER" id="PTHR11266:SF28">
    <property type="entry name" value="SI:CH211-120K19.1"/>
    <property type="match status" value="1"/>
</dbReference>
<evidence type="ECO:0000313" key="9">
    <source>
        <dbReference type="Proteomes" id="UP001591681"/>
    </source>
</evidence>
<keyword evidence="9" id="KW-1185">Reference proteome</keyword>
<evidence type="ECO:0000256" key="5">
    <source>
        <dbReference type="ARBA" id="ARBA00023136"/>
    </source>
</evidence>
<evidence type="ECO:0000256" key="2">
    <source>
        <dbReference type="ARBA" id="ARBA00006824"/>
    </source>
</evidence>
<dbReference type="GO" id="GO:0016020">
    <property type="term" value="C:membrane"/>
    <property type="evidence" value="ECO:0007669"/>
    <property type="project" value="UniProtKB-SubCell"/>
</dbReference>
<dbReference type="Pfam" id="PF04117">
    <property type="entry name" value="Mpv17_PMP22"/>
    <property type="match status" value="1"/>
</dbReference>
<feature type="compositionally biased region" description="Basic and acidic residues" evidence="7">
    <location>
        <begin position="52"/>
        <end position="69"/>
    </location>
</feature>
<keyword evidence="3" id="KW-0812">Transmembrane</keyword>
<dbReference type="InterPro" id="IPR007248">
    <property type="entry name" value="Mpv17_PMP22"/>
</dbReference>
<sequence length="213" mass="23836">MNRAWTLFKSHPYLSNIMGYTALFASADLIQQSMLGGIQGHPSQQDQQTLVRESDPDRHSPSETRDASPKAHLSSIDWAQTARVALVGFCFHANFNYHWLRALERMWPGGGAKRVTLKVVVDQLVAAPATISAFYVGLSALEGREDPFEDWRNKFWTSYKTGVVYWSTLQAVNFSLVPPVARTVFVGGVALTWTVFLCHFRQLKSDSEPSSPS</sequence>
<name>A0ABD1JF67_9TELE</name>
<gene>
    <name evidence="8" type="ORF">ACEWY4_020256</name>
</gene>
<evidence type="ECO:0000256" key="7">
    <source>
        <dbReference type="SAM" id="MobiDB-lite"/>
    </source>
</evidence>
<evidence type="ECO:0000313" key="8">
    <source>
        <dbReference type="EMBL" id="KAL2084738.1"/>
    </source>
</evidence>
<evidence type="ECO:0008006" key="10">
    <source>
        <dbReference type="Google" id="ProtNLM"/>
    </source>
</evidence>
<accession>A0ABD1JF67</accession>
<reference evidence="8 9" key="1">
    <citation type="submission" date="2024-09" db="EMBL/GenBank/DDBJ databases">
        <title>A chromosome-level genome assembly of Gray's grenadier anchovy, Coilia grayii.</title>
        <authorList>
            <person name="Fu Z."/>
        </authorList>
    </citation>
    <scope>NUCLEOTIDE SEQUENCE [LARGE SCALE GENOMIC DNA]</scope>
    <source>
        <strain evidence="8">G4</strain>
        <tissue evidence="8">Muscle</tissue>
    </source>
</reference>
<comment type="similarity">
    <text evidence="2 6">Belongs to the peroxisomal membrane protein PXMP2/4 family.</text>
</comment>
<dbReference type="AlphaFoldDB" id="A0ABD1JF67"/>
<dbReference type="EMBL" id="JBHFQA010000017">
    <property type="protein sequence ID" value="KAL2084738.1"/>
    <property type="molecule type" value="Genomic_DNA"/>
</dbReference>
<comment type="caution">
    <text evidence="8">The sequence shown here is derived from an EMBL/GenBank/DDBJ whole genome shotgun (WGS) entry which is preliminary data.</text>
</comment>
<comment type="subcellular location">
    <subcellularLocation>
        <location evidence="1">Membrane</location>
        <topology evidence="1">Multi-pass membrane protein</topology>
    </subcellularLocation>
</comment>
<dbReference type="PANTHER" id="PTHR11266">
    <property type="entry name" value="PEROXISOMAL MEMBRANE PROTEIN 2, PXMP2 MPV17"/>
    <property type="match status" value="1"/>
</dbReference>
<proteinExistence type="inferred from homology"/>
<evidence type="ECO:0000256" key="4">
    <source>
        <dbReference type="ARBA" id="ARBA00022989"/>
    </source>
</evidence>
<keyword evidence="4" id="KW-1133">Transmembrane helix</keyword>
<evidence type="ECO:0000256" key="3">
    <source>
        <dbReference type="ARBA" id="ARBA00022692"/>
    </source>
</evidence>
<evidence type="ECO:0000256" key="6">
    <source>
        <dbReference type="RuleBase" id="RU363053"/>
    </source>
</evidence>
<organism evidence="8 9">
    <name type="scientific">Coilia grayii</name>
    <name type="common">Gray's grenadier anchovy</name>
    <dbReference type="NCBI Taxonomy" id="363190"/>
    <lineage>
        <taxon>Eukaryota</taxon>
        <taxon>Metazoa</taxon>
        <taxon>Chordata</taxon>
        <taxon>Craniata</taxon>
        <taxon>Vertebrata</taxon>
        <taxon>Euteleostomi</taxon>
        <taxon>Actinopterygii</taxon>
        <taxon>Neopterygii</taxon>
        <taxon>Teleostei</taxon>
        <taxon>Clupei</taxon>
        <taxon>Clupeiformes</taxon>
        <taxon>Clupeoidei</taxon>
        <taxon>Engraulidae</taxon>
        <taxon>Coilinae</taxon>
        <taxon>Coilia</taxon>
    </lineage>
</organism>
<feature type="region of interest" description="Disordered" evidence="7">
    <location>
        <begin position="37"/>
        <end position="71"/>
    </location>
</feature>
<feature type="compositionally biased region" description="Polar residues" evidence="7">
    <location>
        <begin position="41"/>
        <end position="51"/>
    </location>
</feature>
<dbReference type="Proteomes" id="UP001591681">
    <property type="component" value="Unassembled WGS sequence"/>
</dbReference>